<keyword evidence="3" id="KW-1185">Reference proteome</keyword>
<dbReference type="AlphaFoldDB" id="A0A368Y1A4"/>
<gene>
    <name evidence="2" type="ORF">DFR57_105209</name>
</gene>
<dbReference type="EMBL" id="QPJJ01000005">
    <property type="protein sequence ID" value="RCW72024.1"/>
    <property type="molecule type" value="Genomic_DNA"/>
</dbReference>
<evidence type="ECO:0000313" key="2">
    <source>
        <dbReference type="EMBL" id="RCW72024.1"/>
    </source>
</evidence>
<protein>
    <submittedName>
        <fullName evidence="2">Uncharacterized protein</fullName>
    </submittedName>
</protein>
<feature type="transmembrane region" description="Helical" evidence="1">
    <location>
        <begin position="12"/>
        <end position="45"/>
    </location>
</feature>
<accession>A0A368Y1A4</accession>
<comment type="caution">
    <text evidence="2">The sequence shown here is derived from an EMBL/GenBank/DDBJ whole genome shotgun (WGS) entry which is preliminary data.</text>
</comment>
<evidence type="ECO:0000256" key="1">
    <source>
        <dbReference type="SAM" id="Phobius"/>
    </source>
</evidence>
<proteinExistence type="predicted"/>
<keyword evidence="1" id="KW-1133">Transmembrane helix</keyword>
<name>A0A368Y1A4_9BACI</name>
<sequence length="62" mass="7130">MNMYYNKIRIPLLTALFIMMILDLTGVIHVPAFVIFAIAIALIGYNIYIRKNRQSGTQNKNN</sequence>
<dbReference type="Proteomes" id="UP000252585">
    <property type="component" value="Unassembled WGS sequence"/>
</dbReference>
<keyword evidence="1" id="KW-0812">Transmembrane</keyword>
<organism evidence="2 3">
    <name type="scientific">Saliterribacillus persicus</name>
    <dbReference type="NCBI Taxonomy" id="930114"/>
    <lineage>
        <taxon>Bacteria</taxon>
        <taxon>Bacillati</taxon>
        <taxon>Bacillota</taxon>
        <taxon>Bacilli</taxon>
        <taxon>Bacillales</taxon>
        <taxon>Bacillaceae</taxon>
        <taxon>Saliterribacillus</taxon>
    </lineage>
</organism>
<dbReference type="RefSeq" id="WP_147269774.1">
    <property type="nucleotide sequence ID" value="NZ_QPJJ01000005.1"/>
</dbReference>
<keyword evidence="1" id="KW-0472">Membrane</keyword>
<reference evidence="2 3" key="1">
    <citation type="submission" date="2018-07" db="EMBL/GenBank/DDBJ databases">
        <title>Genomic Encyclopedia of Type Strains, Phase IV (KMG-IV): sequencing the most valuable type-strain genomes for metagenomic binning, comparative biology and taxonomic classification.</title>
        <authorList>
            <person name="Goeker M."/>
        </authorList>
    </citation>
    <scope>NUCLEOTIDE SEQUENCE [LARGE SCALE GENOMIC DNA]</scope>
    <source>
        <strain evidence="2 3">DSM 27696</strain>
    </source>
</reference>
<evidence type="ECO:0000313" key="3">
    <source>
        <dbReference type="Proteomes" id="UP000252585"/>
    </source>
</evidence>